<feature type="transmembrane region" description="Helical" evidence="8">
    <location>
        <begin position="351"/>
        <end position="369"/>
    </location>
</feature>
<comment type="subcellular location">
    <subcellularLocation>
        <location evidence="1">Cell membrane</location>
        <topology evidence="1">Multi-pass membrane protein</topology>
    </subcellularLocation>
</comment>
<dbReference type="RefSeq" id="WP_113891784.1">
    <property type="nucleotide sequence ID" value="NZ_QNRK01000033.1"/>
</dbReference>
<keyword evidence="3" id="KW-0813">Transport</keyword>
<evidence type="ECO:0000256" key="2">
    <source>
        <dbReference type="ARBA" id="ARBA00007783"/>
    </source>
</evidence>
<dbReference type="Pfam" id="PF12698">
    <property type="entry name" value="ABC2_membrane_3"/>
    <property type="match status" value="1"/>
</dbReference>
<evidence type="ECO:0000256" key="8">
    <source>
        <dbReference type="SAM" id="Phobius"/>
    </source>
</evidence>
<keyword evidence="5 8" id="KW-0812">Transmembrane</keyword>
<feature type="transmembrane region" description="Helical" evidence="8">
    <location>
        <begin position="228"/>
        <end position="248"/>
    </location>
</feature>
<dbReference type="EMBL" id="QNRK01000033">
    <property type="protein sequence ID" value="RBP05794.1"/>
    <property type="molecule type" value="Genomic_DNA"/>
</dbReference>
<dbReference type="PROSITE" id="PS51012">
    <property type="entry name" value="ABC_TM2"/>
    <property type="match status" value="1"/>
</dbReference>
<keyword evidence="4" id="KW-1003">Cell membrane</keyword>
<dbReference type="AlphaFoldDB" id="A0A366ETY7"/>
<evidence type="ECO:0000259" key="9">
    <source>
        <dbReference type="PROSITE" id="PS51012"/>
    </source>
</evidence>
<evidence type="ECO:0000313" key="11">
    <source>
        <dbReference type="Proteomes" id="UP000253529"/>
    </source>
</evidence>
<comment type="similarity">
    <text evidence="2">Belongs to the ABC-2 integral membrane protein family.</text>
</comment>
<name>A0A366ETY7_9HYPH</name>
<evidence type="ECO:0000313" key="10">
    <source>
        <dbReference type="EMBL" id="RBP05794.1"/>
    </source>
</evidence>
<organism evidence="10 11">
    <name type="scientific">Roseiarcus fermentans</name>
    <dbReference type="NCBI Taxonomy" id="1473586"/>
    <lineage>
        <taxon>Bacteria</taxon>
        <taxon>Pseudomonadati</taxon>
        <taxon>Pseudomonadota</taxon>
        <taxon>Alphaproteobacteria</taxon>
        <taxon>Hyphomicrobiales</taxon>
        <taxon>Roseiarcaceae</taxon>
        <taxon>Roseiarcus</taxon>
    </lineage>
</organism>
<evidence type="ECO:0000256" key="6">
    <source>
        <dbReference type="ARBA" id="ARBA00022989"/>
    </source>
</evidence>
<gene>
    <name evidence="10" type="ORF">DFR50_13359</name>
</gene>
<evidence type="ECO:0000256" key="3">
    <source>
        <dbReference type="ARBA" id="ARBA00022448"/>
    </source>
</evidence>
<dbReference type="Gene3D" id="3.40.1710.10">
    <property type="entry name" value="abc type-2 transporter like domain"/>
    <property type="match status" value="1"/>
</dbReference>
<keyword evidence="7 8" id="KW-0472">Membrane</keyword>
<protein>
    <submittedName>
        <fullName evidence="10">ABC-2 type transport system permease protein</fullName>
    </submittedName>
</protein>
<reference evidence="10 11" key="1">
    <citation type="submission" date="2018-06" db="EMBL/GenBank/DDBJ databases">
        <title>Genomic Encyclopedia of Type Strains, Phase IV (KMG-IV): sequencing the most valuable type-strain genomes for metagenomic binning, comparative biology and taxonomic classification.</title>
        <authorList>
            <person name="Goeker M."/>
        </authorList>
    </citation>
    <scope>NUCLEOTIDE SEQUENCE [LARGE SCALE GENOMIC DNA]</scope>
    <source>
        <strain evidence="10 11">DSM 24875</strain>
    </source>
</reference>
<dbReference type="PANTHER" id="PTHR30294">
    <property type="entry name" value="MEMBRANE COMPONENT OF ABC TRANSPORTER YHHJ-RELATED"/>
    <property type="match status" value="1"/>
</dbReference>
<evidence type="ECO:0000256" key="5">
    <source>
        <dbReference type="ARBA" id="ARBA00022692"/>
    </source>
</evidence>
<sequence length="382" mass="41467">MLRKLFHVLALVLKELNSIRADPILLALTAYTFSYAVYAVATGAKTEVDHVSTAIVDEDHSELSRLIGQAILPPWFRPPAEISAADIGPSMDAGRFVFVIEIPPRFEQDVISRRTPSIQINMDATAVAQAGNGGAYLQMIVNQVVQTYATRAAGNPTTPSGAEIQPVNFAVRVMFNPNLKSEWFNSVMQVINNITMLSVILTGAALIREREHGTIEHLLAMPVTPGEIMLSKICANGLVILIAAYLSVRLVVQVWLQVPIAGSLVLFMAGALVYAFSVTSLGILLATFTTSMGQFGLLVIPVLVILQMLSGSATPMETMPVWLQGGMQIFPTPHFVAFAQAVLYRAAGLDVVWPELLVMAIISAAYFALSAMRFRRTLVVLQ</sequence>
<feature type="domain" description="ABC transmembrane type-2" evidence="9">
    <location>
        <begin position="134"/>
        <end position="377"/>
    </location>
</feature>
<evidence type="ECO:0000256" key="1">
    <source>
        <dbReference type="ARBA" id="ARBA00004651"/>
    </source>
</evidence>
<dbReference type="PANTHER" id="PTHR30294:SF47">
    <property type="entry name" value="INNER MEMBRANE TRANSPORT PERMEASE YHHJ"/>
    <property type="match status" value="1"/>
</dbReference>
<keyword evidence="11" id="KW-1185">Reference proteome</keyword>
<dbReference type="GO" id="GO:0140359">
    <property type="term" value="F:ABC-type transporter activity"/>
    <property type="evidence" value="ECO:0007669"/>
    <property type="project" value="InterPro"/>
</dbReference>
<dbReference type="OrthoDB" id="9784671at2"/>
<evidence type="ECO:0000256" key="7">
    <source>
        <dbReference type="ARBA" id="ARBA00023136"/>
    </source>
</evidence>
<proteinExistence type="inferred from homology"/>
<accession>A0A366ETY7</accession>
<feature type="transmembrane region" description="Helical" evidence="8">
    <location>
        <begin position="254"/>
        <end position="276"/>
    </location>
</feature>
<dbReference type="Proteomes" id="UP000253529">
    <property type="component" value="Unassembled WGS sequence"/>
</dbReference>
<dbReference type="GO" id="GO:0005886">
    <property type="term" value="C:plasma membrane"/>
    <property type="evidence" value="ECO:0007669"/>
    <property type="project" value="UniProtKB-SubCell"/>
</dbReference>
<keyword evidence="6 8" id="KW-1133">Transmembrane helix</keyword>
<dbReference type="InterPro" id="IPR047817">
    <property type="entry name" value="ABC2_TM_bact-type"/>
</dbReference>
<comment type="caution">
    <text evidence="10">The sequence shown here is derived from an EMBL/GenBank/DDBJ whole genome shotgun (WGS) entry which is preliminary data.</text>
</comment>
<feature type="transmembrane region" description="Helical" evidence="8">
    <location>
        <begin position="283"/>
        <end position="309"/>
    </location>
</feature>
<dbReference type="InterPro" id="IPR013525">
    <property type="entry name" value="ABC2_TM"/>
</dbReference>
<dbReference type="InterPro" id="IPR051449">
    <property type="entry name" value="ABC-2_transporter_component"/>
</dbReference>
<evidence type="ECO:0000256" key="4">
    <source>
        <dbReference type="ARBA" id="ARBA00022475"/>
    </source>
</evidence>
<feature type="transmembrane region" description="Helical" evidence="8">
    <location>
        <begin position="183"/>
        <end position="207"/>
    </location>
</feature>